<evidence type="ECO:0008006" key="5">
    <source>
        <dbReference type="Google" id="ProtNLM"/>
    </source>
</evidence>
<evidence type="ECO:0000256" key="2">
    <source>
        <dbReference type="SAM" id="SignalP"/>
    </source>
</evidence>
<feature type="region of interest" description="Disordered" evidence="1">
    <location>
        <begin position="22"/>
        <end position="81"/>
    </location>
</feature>
<name>A0A377JTH8_9HELI</name>
<dbReference type="PROSITE" id="PS51257">
    <property type="entry name" value="PROKAR_LIPOPROTEIN"/>
    <property type="match status" value="1"/>
</dbReference>
<proteinExistence type="predicted"/>
<dbReference type="EMBL" id="UGHX01000001">
    <property type="protein sequence ID" value="STP10555.1"/>
    <property type="molecule type" value="Genomic_DNA"/>
</dbReference>
<evidence type="ECO:0000313" key="3">
    <source>
        <dbReference type="EMBL" id="STP10555.1"/>
    </source>
</evidence>
<feature type="compositionally biased region" description="Basic and acidic residues" evidence="1">
    <location>
        <begin position="68"/>
        <end position="81"/>
    </location>
</feature>
<evidence type="ECO:0000313" key="4">
    <source>
        <dbReference type="Proteomes" id="UP000255103"/>
    </source>
</evidence>
<accession>A0A377JTH8</accession>
<keyword evidence="2" id="KW-0732">Signal</keyword>
<dbReference type="RefSeq" id="WP_115721386.1">
    <property type="nucleotide sequence ID" value="NZ_UGHX01000001.1"/>
</dbReference>
<feature type="chain" id="PRO_5017003025" description="Lipoprotein" evidence="2">
    <location>
        <begin position="19"/>
        <end position="81"/>
    </location>
</feature>
<evidence type="ECO:0000256" key="1">
    <source>
        <dbReference type="SAM" id="MobiDB-lite"/>
    </source>
</evidence>
<feature type="signal peptide" evidence="2">
    <location>
        <begin position="1"/>
        <end position="18"/>
    </location>
</feature>
<protein>
    <recommendedName>
        <fullName evidence="5">Lipoprotein</fullName>
    </recommendedName>
</protein>
<reference evidence="3 4" key="1">
    <citation type="submission" date="2018-06" db="EMBL/GenBank/DDBJ databases">
        <authorList>
            <consortium name="Pathogen Informatics"/>
            <person name="Doyle S."/>
        </authorList>
    </citation>
    <scope>NUCLEOTIDE SEQUENCE [LARGE SCALE GENOMIC DNA]</scope>
    <source>
        <strain evidence="3 4">NCTC12219</strain>
    </source>
</reference>
<organism evidence="3 4">
    <name type="scientific">Helicobacter cinaedi</name>
    <dbReference type="NCBI Taxonomy" id="213"/>
    <lineage>
        <taxon>Bacteria</taxon>
        <taxon>Pseudomonadati</taxon>
        <taxon>Campylobacterota</taxon>
        <taxon>Epsilonproteobacteria</taxon>
        <taxon>Campylobacterales</taxon>
        <taxon>Helicobacteraceae</taxon>
        <taxon>Helicobacter</taxon>
    </lineage>
</organism>
<dbReference type="AlphaFoldDB" id="A0A377JTH8"/>
<gene>
    <name evidence="3" type="ORF">NCTC12219_00425</name>
</gene>
<dbReference type="Proteomes" id="UP000255103">
    <property type="component" value="Unassembled WGS sequence"/>
</dbReference>
<sequence>MKKLALVLGLGLMFAACGDNTKEKEAPAPAPVIEDKPVQDPAQATVAPADENNTDVKPEAVAPATSEDQAKPDEQKEEKAQ</sequence>